<reference evidence="1 2" key="1">
    <citation type="submission" date="2016-10" db="EMBL/GenBank/DDBJ databases">
        <authorList>
            <person name="de Groot N.N."/>
        </authorList>
    </citation>
    <scope>NUCLEOTIDE SEQUENCE [LARGE SCALE GENOMIC DNA]</scope>
    <source>
        <strain evidence="1 2">LMG 27731</strain>
    </source>
</reference>
<evidence type="ECO:0000313" key="1">
    <source>
        <dbReference type="EMBL" id="SFU26721.1"/>
    </source>
</evidence>
<sequence length="29" mass="3223">MQLEAKLTTVLWVGALEMVESTVFPNLSD</sequence>
<gene>
    <name evidence="1" type="ORF">SAMN05192563_106610</name>
</gene>
<dbReference type="Proteomes" id="UP000198844">
    <property type="component" value="Unassembled WGS sequence"/>
</dbReference>
<protein>
    <submittedName>
        <fullName evidence="1">Uncharacterized protein</fullName>
    </submittedName>
</protein>
<dbReference type="AlphaFoldDB" id="A0A1I7ES30"/>
<name>A0A1I7ES30_9BURK</name>
<organism evidence="1 2">
    <name type="scientific">Paraburkholderia aspalathi</name>
    <dbReference type="NCBI Taxonomy" id="1324617"/>
    <lineage>
        <taxon>Bacteria</taxon>
        <taxon>Pseudomonadati</taxon>
        <taxon>Pseudomonadota</taxon>
        <taxon>Betaproteobacteria</taxon>
        <taxon>Burkholderiales</taxon>
        <taxon>Burkholderiaceae</taxon>
        <taxon>Paraburkholderia</taxon>
    </lineage>
</organism>
<proteinExistence type="predicted"/>
<accession>A0A1I7ES30</accession>
<dbReference type="EMBL" id="FPBH01000066">
    <property type="protein sequence ID" value="SFU26721.1"/>
    <property type="molecule type" value="Genomic_DNA"/>
</dbReference>
<evidence type="ECO:0000313" key="2">
    <source>
        <dbReference type="Proteomes" id="UP000198844"/>
    </source>
</evidence>